<keyword evidence="2" id="KW-1185">Reference proteome</keyword>
<dbReference type="AlphaFoldDB" id="A0ABD1P7Z2"/>
<dbReference type="EMBL" id="JBFOLJ010000021">
    <property type="protein sequence ID" value="KAL2459764.1"/>
    <property type="molecule type" value="Genomic_DNA"/>
</dbReference>
<evidence type="ECO:0000313" key="1">
    <source>
        <dbReference type="EMBL" id="KAL2459764.1"/>
    </source>
</evidence>
<reference evidence="2" key="1">
    <citation type="submission" date="2024-07" db="EMBL/GenBank/DDBJ databases">
        <title>Two chromosome-level genome assemblies of Korean endemic species Abeliophyllum distichum and Forsythia ovata (Oleaceae).</title>
        <authorList>
            <person name="Jang H."/>
        </authorList>
    </citation>
    <scope>NUCLEOTIDE SEQUENCE [LARGE SCALE GENOMIC DNA]</scope>
</reference>
<evidence type="ECO:0000313" key="2">
    <source>
        <dbReference type="Proteomes" id="UP001604277"/>
    </source>
</evidence>
<gene>
    <name evidence="1" type="ORF">Fot_54508</name>
</gene>
<organism evidence="1 2">
    <name type="scientific">Forsythia ovata</name>
    <dbReference type="NCBI Taxonomy" id="205694"/>
    <lineage>
        <taxon>Eukaryota</taxon>
        <taxon>Viridiplantae</taxon>
        <taxon>Streptophyta</taxon>
        <taxon>Embryophyta</taxon>
        <taxon>Tracheophyta</taxon>
        <taxon>Spermatophyta</taxon>
        <taxon>Magnoliopsida</taxon>
        <taxon>eudicotyledons</taxon>
        <taxon>Gunneridae</taxon>
        <taxon>Pentapetalae</taxon>
        <taxon>asterids</taxon>
        <taxon>lamiids</taxon>
        <taxon>Lamiales</taxon>
        <taxon>Oleaceae</taxon>
        <taxon>Forsythieae</taxon>
        <taxon>Forsythia</taxon>
    </lineage>
</organism>
<comment type="caution">
    <text evidence="1">The sequence shown here is derived from an EMBL/GenBank/DDBJ whole genome shotgun (WGS) entry which is preliminary data.</text>
</comment>
<dbReference type="Proteomes" id="UP001604277">
    <property type="component" value="Unassembled WGS sequence"/>
</dbReference>
<proteinExistence type="predicted"/>
<sequence>MRLMFYLVILSSGSQNAIYLEEKEKKEKEMRNQIIAQAEDPNHWSSWLTLTWLKNGTHDDFAGLMPESFTLRCRKIKKLKNSNNEIAEVGGEWGEVVVIGSCSFKGGRK</sequence>
<name>A0ABD1P7Z2_9LAMI</name>
<accession>A0ABD1P7Z2</accession>
<protein>
    <submittedName>
        <fullName evidence="1">Uncharacterized protein</fullName>
    </submittedName>
</protein>